<accession>A0A1J4KAQ1</accession>
<name>A0A1J4KAQ1_9EUKA</name>
<organism evidence="1 2">
    <name type="scientific">Tritrichomonas foetus</name>
    <dbReference type="NCBI Taxonomy" id="1144522"/>
    <lineage>
        <taxon>Eukaryota</taxon>
        <taxon>Metamonada</taxon>
        <taxon>Parabasalia</taxon>
        <taxon>Tritrichomonadida</taxon>
        <taxon>Tritrichomonadidae</taxon>
        <taxon>Tritrichomonas</taxon>
    </lineage>
</organism>
<evidence type="ECO:0000313" key="2">
    <source>
        <dbReference type="Proteomes" id="UP000179807"/>
    </source>
</evidence>
<gene>
    <name evidence="1" type="ORF">TRFO_05486</name>
</gene>
<dbReference type="RefSeq" id="XP_068359924.1">
    <property type="nucleotide sequence ID" value="XM_068492519.1"/>
</dbReference>
<protein>
    <submittedName>
        <fullName evidence="1">Uncharacterized protein</fullName>
    </submittedName>
</protein>
<keyword evidence="2" id="KW-1185">Reference proteome</keyword>
<reference evidence="1" key="1">
    <citation type="submission" date="2016-10" db="EMBL/GenBank/DDBJ databases">
        <authorList>
            <person name="Benchimol M."/>
            <person name="Almeida L.G."/>
            <person name="Vasconcelos A.T."/>
            <person name="Perreira-Neves A."/>
            <person name="Rosa I.A."/>
            <person name="Tasca T."/>
            <person name="Bogo M.R."/>
            <person name="de Souza W."/>
        </authorList>
    </citation>
    <scope>NUCLEOTIDE SEQUENCE [LARGE SCALE GENOMIC DNA]</scope>
    <source>
        <strain evidence="1">K</strain>
    </source>
</reference>
<dbReference type="AlphaFoldDB" id="A0A1J4KAQ1"/>
<dbReference type="VEuPathDB" id="TrichDB:TRFO_05486"/>
<comment type="caution">
    <text evidence="1">The sequence shown here is derived from an EMBL/GenBank/DDBJ whole genome shotgun (WGS) entry which is preliminary data.</text>
</comment>
<evidence type="ECO:0000313" key="1">
    <source>
        <dbReference type="EMBL" id="OHT06788.1"/>
    </source>
</evidence>
<dbReference type="GeneID" id="94827223"/>
<sequence>MGKVLYIFVENLPKLVTKQDILKFFSEMNPQAPTVHLFLFRGRTYIYDLQSCILVYKNDSNDAFIENIQRQELIFNGNKLRITVRDEISDFQMTLVVFDIEEETFNRIYEKSLDKTAIHTTSHIITPSNQKLVGRIIRFRNTQKLEEGLNAFCGYPVKPLIDNPNVSFQLPKSTFKKIPEMSKLFDFHLIYFGKKYGLFKSISSKLSGAIDKCDTNEIILPDIEGPIEMIIDFLNLQEIVITPETERFLFAMATFLNIPDIIVKLSPKSQEMICISNAPSLTHIVPPESAQNLDLCTFLASNIEDLVNNPELADIPLYYTQKIIELSAPQLETHDSLLRLIMVANLETPIKRELLKMIDTKKVSPAALSIFLSSSLIDLNKIRDFISSVLFD</sequence>
<dbReference type="Proteomes" id="UP000179807">
    <property type="component" value="Unassembled WGS sequence"/>
</dbReference>
<dbReference type="EMBL" id="MLAK01000716">
    <property type="protein sequence ID" value="OHT06788.1"/>
    <property type="molecule type" value="Genomic_DNA"/>
</dbReference>
<proteinExistence type="predicted"/>